<organism evidence="2">
    <name type="scientific">bioreactor metagenome</name>
    <dbReference type="NCBI Taxonomy" id="1076179"/>
    <lineage>
        <taxon>unclassified sequences</taxon>
        <taxon>metagenomes</taxon>
        <taxon>ecological metagenomes</taxon>
    </lineage>
</organism>
<sequence length="167" mass="18611">MSSRVFPTGKGRKEREKVPDSILEKSRRSLRTTRRCRALSWIIPARFRWDESRGVSRSSSDIPRTPFMGVRISWLMLATNSDLAALALSASSLAARIVSSAVFLSVMSSPTAWRNWIFPEGSKNALLIHRCHLREPSGENTRSSLEKDGSSGVREERVFSVSTLSSG</sequence>
<feature type="compositionally biased region" description="Basic and acidic residues" evidence="1">
    <location>
        <begin position="11"/>
        <end position="20"/>
    </location>
</feature>
<name>A0A645IJB3_9ZZZZ</name>
<evidence type="ECO:0000313" key="2">
    <source>
        <dbReference type="EMBL" id="MPN50942.1"/>
    </source>
</evidence>
<protein>
    <submittedName>
        <fullName evidence="2">Uncharacterized protein</fullName>
    </submittedName>
</protein>
<dbReference type="EMBL" id="VSSQ01115558">
    <property type="protein sequence ID" value="MPN50942.1"/>
    <property type="molecule type" value="Genomic_DNA"/>
</dbReference>
<reference evidence="2" key="1">
    <citation type="submission" date="2019-08" db="EMBL/GenBank/DDBJ databases">
        <authorList>
            <person name="Kucharzyk K."/>
            <person name="Murdoch R.W."/>
            <person name="Higgins S."/>
            <person name="Loffler F."/>
        </authorList>
    </citation>
    <scope>NUCLEOTIDE SEQUENCE</scope>
</reference>
<accession>A0A645IJB3</accession>
<feature type="compositionally biased region" description="Basic and acidic residues" evidence="1">
    <location>
        <begin position="144"/>
        <end position="158"/>
    </location>
</feature>
<evidence type="ECO:0000256" key="1">
    <source>
        <dbReference type="SAM" id="MobiDB-lite"/>
    </source>
</evidence>
<comment type="caution">
    <text evidence="2">The sequence shown here is derived from an EMBL/GenBank/DDBJ whole genome shotgun (WGS) entry which is preliminary data.</text>
</comment>
<feature type="region of interest" description="Disordered" evidence="1">
    <location>
        <begin position="1"/>
        <end position="20"/>
    </location>
</feature>
<dbReference type="AlphaFoldDB" id="A0A645IJB3"/>
<proteinExistence type="predicted"/>
<gene>
    <name evidence="2" type="ORF">SDC9_198582</name>
</gene>
<feature type="region of interest" description="Disordered" evidence="1">
    <location>
        <begin position="136"/>
        <end position="167"/>
    </location>
</feature>